<keyword evidence="5 8" id="KW-0406">Ion transport</keyword>
<keyword evidence="12" id="KW-1185">Reference proteome</keyword>
<feature type="compositionally biased region" description="Polar residues" evidence="9">
    <location>
        <begin position="387"/>
        <end position="427"/>
    </location>
</feature>
<proteinExistence type="inferred from homology"/>
<evidence type="ECO:0000256" key="3">
    <source>
        <dbReference type="ARBA" id="ARBA00022692"/>
    </source>
</evidence>
<evidence type="ECO:0000256" key="9">
    <source>
        <dbReference type="SAM" id="MobiDB-lite"/>
    </source>
</evidence>
<dbReference type="PANTHER" id="PTHR11003:SF97">
    <property type="entry name" value="POTASSIUM CHANNEL DOMAIN-CONTAINING PROTEIN"/>
    <property type="match status" value="1"/>
</dbReference>
<accession>A0A915CQG0</accession>
<evidence type="ECO:0000256" key="5">
    <source>
        <dbReference type="ARBA" id="ARBA00023065"/>
    </source>
</evidence>
<dbReference type="AlphaFoldDB" id="A0A915CQG0"/>
<dbReference type="PRINTS" id="PR01333">
    <property type="entry name" value="2POREKCHANEL"/>
</dbReference>
<dbReference type="SUPFAM" id="SSF81324">
    <property type="entry name" value="Voltage-gated potassium channels"/>
    <property type="match status" value="2"/>
</dbReference>
<evidence type="ECO:0000256" key="2">
    <source>
        <dbReference type="ARBA" id="ARBA00022448"/>
    </source>
</evidence>
<dbReference type="Gene3D" id="1.10.287.70">
    <property type="match status" value="2"/>
</dbReference>
<evidence type="ECO:0000256" key="1">
    <source>
        <dbReference type="ARBA" id="ARBA00004141"/>
    </source>
</evidence>
<dbReference type="WBParaSite" id="jg11429.2">
    <property type="protein sequence ID" value="jg11429.2"/>
    <property type="gene ID" value="jg11429"/>
</dbReference>
<feature type="region of interest" description="Disordered" evidence="9">
    <location>
        <begin position="387"/>
        <end position="447"/>
    </location>
</feature>
<dbReference type="GO" id="GO:0015271">
    <property type="term" value="F:outward rectifier potassium channel activity"/>
    <property type="evidence" value="ECO:0007669"/>
    <property type="project" value="TreeGrafter"/>
</dbReference>
<protein>
    <submittedName>
        <fullName evidence="13">Potassium channel domain-containing protein</fullName>
    </submittedName>
</protein>
<feature type="region of interest" description="Disordered" evidence="9">
    <location>
        <begin position="344"/>
        <end position="366"/>
    </location>
</feature>
<evidence type="ECO:0000256" key="6">
    <source>
        <dbReference type="ARBA" id="ARBA00023136"/>
    </source>
</evidence>
<feature type="domain" description="Potassium channel" evidence="11">
    <location>
        <begin position="135"/>
        <end position="172"/>
    </location>
</feature>
<feature type="transmembrane region" description="Helical" evidence="10">
    <location>
        <begin position="252"/>
        <end position="275"/>
    </location>
</feature>
<reference evidence="13" key="1">
    <citation type="submission" date="2022-11" db="UniProtKB">
        <authorList>
            <consortium name="WormBaseParasite"/>
        </authorList>
    </citation>
    <scope>IDENTIFICATION</scope>
</reference>
<evidence type="ECO:0000259" key="11">
    <source>
        <dbReference type="Pfam" id="PF07885"/>
    </source>
</evidence>
<dbReference type="Pfam" id="PF07885">
    <property type="entry name" value="Ion_trans_2"/>
    <property type="match status" value="2"/>
</dbReference>
<keyword evidence="7 8" id="KW-0407">Ion channel</keyword>
<evidence type="ECO:0000256" key="8">
    <source>
        <dbReference type="RuleBase" id="RU003857"/>
    </source>
</evidence>
<dbReference type="GO" id="GO:0005886">
    <property type="term" value="C:plasma membrane"/>
    <property type="evidence" value="ECO:0007669"/>
    <property type="project" value="TreeGrafter"/>
</dbReference>
<keyword evidence="3 8" id="KW-0812">Transmembrane</keyword>
<organism evidence="12 13">
    <name type="scientific">Ditylenchus dipsaci</name>
    <dbReference type="NCBI Taxonomy" id="166011"/>
    <lineage>
        <taxon>Eukaryota</taxon>
        <taxon>Metazoa</taxon>
        <taxon>Ecdysozoa</taxon>
        <taxon>Nematoda</taxon>
        <taxon>Chromadorea</taxon>
        <taxon>Rhabditida</taxon>
        <taxon>Tylenchina</taxon>
        <taxon>Tylenchomorpha</taxon>
        <taxon>Sphaerularioidea</taxon>
        <taxon>Anguinidae</taxon>
        <taxon>Anguininae</taxon>
        <taxon>Ditylenchus</taxon>
    </lineage>
</organism>
<evidence type="ECO:0000256" key="10">
    <source>
        <dbReference type="SAM" id="Phobius"/>
    </source>
</evidence>
<comment type="similarity">
    <text evidence="8">Belongs to the two pore domain potassium channel (TC 1.A.1.8) family.</text>
</comment>
<keyword evidence="6 10" id="KW-0472">Membrane</keyword>
<evidence type="ECO:0000313" key="12">
    <source>
        <dbReference type="Proteomes" id="UP000887574"/>
    </source>
</evidence>
<evidence type="ECO:0000256" key="4">
    <source>
        <dbReference type="ARBA" id="ARBA00022989"/>
    </source>
</evidence>
<feature type="region of interest" description="Disordered" evidence="9">
    <location>
        <begin position="51"/>
        <end position="77"/>
    </location>
</feature>
<keyword evidence="4 10" id="KW-1133">Transmembrane helix</keyword>
<comment type="subcellular location">
    <subcellularLocation>
        <location evidence="1">Membrane</location>
        <topology evidence="1">Multi-pass membrane protein</topology>
    </subcellularLocation>
</comment>
<evidence type="ECO:0000313" key="13">
    <source>
        <dbReference type="WBParaSite" id="jg11429.2"/>
    </source>
</evidence>
<dbReference type="Proteomes" id="UP000887574">
    <property type="component" value="Unplaced"/>
</dbReference>
<feature type="compositionally biased region" description="Polar residues" evidence="9">
    <location>
        <begin position="53"/>
        <end position="66"/>
    </location>
</feature>
<dbReference type="GO" id="GO:0022841">
    <property type="term" value="F:potassium ion leak channel activity"/>
    <property type="evidence" value="ECO:0007669"/>
    <property type="project" value="TreeGrafter"/>
</dbReference>
<dbReference type="PANTHER" id="PTHR11003">
    <property type="entry name" value="POTASSIUM CHANNEL, SUBFAMILY K"/>
    <property type="match status" value="1"/>
</dbReference>
<feature type="domain" description="Potassium channel" evidence="11">
    <location>
        <begin position="206"/>
        <end position="279"/>
    </location>
</feature>
<sequence length="447" mass="50379">MGLLNRSSAFFRVLYTKNTASPIAVHLSCCHAKIGISICCTKSNESEQRTTRSLEASQLNSDVQSHNAKRPVTGKDQSKQIIRNRKSLLSTELLQDLLEKTTMKAIDKCYHIVLDNQPFLQNIVFKHSSSGIQLLRPQGEFIEPWSFTDSVLFTFTVITTIGYGNVAPRTFEADCFVFAMVLCDKSSTIDEEEEESSNETISLLLMFIVYIFGGSFLLSIYEPDMTFFKLYFNFVSLTSIGLGDVVPQSESYMVITLLYIAVGLALTTIAIEIFADTLKKLHYFGRKIENAPPIEPEDLELDLVNFADEEEEIWIPRRHPHLEIPRQNLILTLCLPTYIHLEPTPPLPETAREPTPDTSSWEEDKRKAYSEEAWRRYQEYQKQWSKFRQTKTSGGASNTGTAVAGSSQAASPRSRQGSRLLSISSDAPTPFISGNPGGRPKTKKRNF</sequence>
<dbReference type="GO" id="GO:0030322">
    <property type="term" value="P:stabilization of membrane potential"/>
    <property type="evidence" value="ECO:0007669"/>
    <property type="project" value="TreeGrafter"/>
</dbReference>
<dbReference type="InterPro" id="IPR003280">
    <property type="entry name" value="2pore_dom_K_chnl"/>
</dbReference>
<dbReference type="InterPro" id="IPR013099">
    <property type="entry name" value="K_chnl_dom"/>
</dbReference>
<keyword evidence="2 8" id="KW-0813">Transport</keyword>
<evidence type="ECO:0000256" key="7">
    <source>
        <dbReference type="ARBA" id="ARBA00023303"/>
    </source>
</evidence>
<name>A0A915CQG0_9BILA</name>
<feature type="transmembrane region" description="Helical" evidence="10">
    <location>
        <begin position="201"/>
        <end position="221"/>
    </location>
</feature>